<accession>A0AAV3UJR2</accession>
<evidence type="ECO:0000259" key="2">
    <source>
        <dbReference type="PROSITE" id="PS50850"/>
    </source>
</evidence>
<dbReference type="PROSITE" id="PS50850">
    <property type="entry name" value="MFS"/>
    <property type="match status" value="1"/>
</dbReference>
<comment type="caution">
    <text evidence="3">The sequence shown here is derived from an EMBL/GenBank/DDBJ whole genome shotgun (WGS) entry which is preliminary data.</text>
</comment>
<feature type="transmembrane region" description="Helical" evidence="1">
    <location>
        <begin position="351"/>
        <end position="373"/>
    </location>
</feature>
<dbReference type="PANTHER" id="PTHR43129:SF1">
    <property type="entry name" value="FOSMIDOMYCIN RESISTANCE PROTEIN"/>
    <property type="match status" value="1"/>
</dbReference>
<dbReference type="SUPFAM" id="SSF103473">
    <property type="entry name" value="MFS general substrate transporter"/>
    <property type="match status" value="1"/>
</dbReference>
<protein>
    <submittedName>
        <fullName evidence="3">MFS transporter</fullName>
    </submittedName>
</protein>
<organism evidence="3 4">
    <name type="scientific">Haladaptatus pallidirubidus</name>
    <dbReference type="NCBI Taxonomy" id="1008152"/>
    <lineage>
        <taxon>Archaea</taxon>
        <taxon>Methanobacteriati</taxon>
        <taxon>Methanobacteriota</taxon>
        <taxon>Stenosarchaea group</taxon>
        <taxon>Halobacteria</taxon>
        <taxon>Halobacteriales</taxon>
        <taxon>Haladaptataceae</taxon>
        <taxon>Haladaptatus</taxon>
    </lineage>
</organism>
<dbReference type="Proteomes" id="UP001501729">
    <property type="component" value="Unassembled WGS sequence"/>
</dbReference>
<evidence type="ECO:0000256" key="1">
    <source>
        <dbReference type="SAM" id="Phobius"/>
    </source>
</evidence>
<dbReference type="AlphaFoldDB" id="A0AAV3UJR2"/>
<dbReference type="GO" id="GO:0005886">
    <property type="term" value="C:plasma membrane"/>
    <property type="evidence" value="ECO:0007669"/>
    <property type="project" value="TreeGrafter"/>
</dbReference>
<feature type="transmembrane region" description="Helical" evidence="1">
    <location>
        <begin position="37"/>
        <end position="62"/>
    </location>
</feature>
<feature type="transmembrane region" description="Helical" evidence="1">
    <location>
        <begin position="379"/>
        <end position="397"/>
    </location>
</feature>
<dbReference type="Pfam" id="PF07690">
    <property type="entry name" value="MFS_1"/>
    <property type="match status" value="2"/>
</dbReference>
<feature type="domain" description="Major facilitator superfamily (MFS) profile" evidence="2">
    <location>
        <begin position="1"/>
        <end position="405"/>
    </location>
</feature>
<gene>
    <name evidence="3" type="ORF">GCM10025751_32050</name>
</gene>
<keyword evidence="1" id="KW-0812">Transmembrane</keyword>
<name>A0AAV3UJR2_9EURY</name>
<dbReference type="InterPro" id="IPR036259">
    <property type="entry name" value="MFS_trans_sf"/>
</dbReference>
<dbReference type="Gene3D" id="1.20.1250.20">
    <property type="entry name" value="MFS general substrate transporter like domains"/>
    <property type="match status" value="2"/>
</dbReference>
<dbReference type="InterPro" id="IPR020846">
    <property type="entry name" value="MFS_dom"/>
</dbReference>
<feature type="transmembrane region" description="Helical" evidence="1">
    <location>
        <begin position="102"/>
        <end position="120"/>
    </location>
</feature>
<proteinExistence type="predicted"/>
<dbReference type="InterPro" id="IPR011701">
    <property type="entry name" value="MFS"/>
</dbReference>
<keyword evidence="1" id="KW-1133">Transmembrane helix</keyword>
<keyword evidence="4" id="KW-1185">Reference proteome</keyword>
<evidence type="ECO:0000313" key="4">
    <source>
        <dbReference type="Proteomes" id="UP001501729"/>
    </source>
</evidence>
<dbReference type="PANTHER" id="PTHR43129">
    <property type="entry name" value="FOSMIDOMYCIN RESISTANCE PROTEIN"/>
    <property type="match status" value="1"/>
</dbReference>
<feature type="transmembrane region" description="Helical" evidence="1">
    <location>
        <begin position="212"/>
        <end position="231"/>
    </location>
</feature>
<reference evidence="3 4" key="1">
    <citation type="journal article" date="2019" name="Int. J. Syst. Evol. Microbiol.">
        <title>The Global Catalogue of Microorganisms (GCM) 10K type strain sequencing project: providing services to taxonomists for standard genome sequencing and annotation.</title>
        <authorList>
            <consortium name="The Broad Institute Genomics Platform"/>
            <consortium name="The Broad Institute Genome Sequencing Center for Infectious Disease"/>
            <person name="Wu L."/>
            <person name="Ma J."/>
        </authorList>
    </citation>
    <scope>NUCLEOTIDE SEQUENCE [LARGE SCALE GENOMIC DNA]</scope>
    <source>
        <strain evidence="3 4">JCM 17504</strain>
    </source>
</reference>
<feature type="transmembrane region" description="Helical" evidence="1">
    <location>
        <begin position="74"/>
        <end position="96"/>
    </location>
</feature>
<dbReference type="EMBL" id="BAABKX010000013">
    <property type="protein sequence ID" value="GAA5054035.1"/>
    <property type="molecule type" value="Genomic_DNA"/>
</dbReference>
<sequence>MNSNDRRTVAVASFAHGLVHTYELTIPLLIPIWMMTFAVDTAVIGFVVTVGYVLFGIGALPSGILADRYDTRKLIAISVLGMGVGFVVVSLAPNIFALTAGLIIWGGAASIYHPTGLSLISRTVSERGRGFAFHGVAGNLGTAVGPLAVSVLLLELSWRYVASLLVIPAVLVGIFTLLVPIEKSSRDSDGGVAVDSQESFSITEFGASSKRLFARGFAVIFLLVVLEGLFYRGVLTFLPDVFDTAVTSETAITTDLFRGSSQYLYSGLLLVGVFGQYVGGWLVDRVSPVRGLVFVFLGLAGISTMFAAITQPSVWNLILLSILLGVFLFGEQPLMQATVADYSSSDTRGLSYGYTYVGVFGVGALGATIAGYILTKASFSWLFVVLAVLAVVAAIVSERLRRVDTGM</sequence>
<dbReference type="GeneID" id="68616745"/>
<feature type="transmembrane region" description="Helical" evidence="1">
    <location>
        <begin position="314"/>
        <end position="330"/>
    </location>
</feature>
<keyword evidence="1" id="KW-0472">Membrane</keyword>
<feature type="transmembrane region" description="Helical" evidence="1">
    <location>
        <begin position="263"/>
        <end position="282"/>
    </location>
</feature>
<feature type="transmembrane region" description="Helical" evidence="1">
    <location>
        <begin position="289"/>
        <end position="308"/>
    </location>
</feature>
<dbReference type="GO" id="GO:0022857">
    <property type="term" value="F:transmembrane transporter activity"/>
    <property type="evidence" value="ECO:0007669"/>
    <property type="project" value="InterPro"/>
</dbReference>
<dbReference type="RefSeq" id="WP_227778438.1">
    <property type="nucleotide sequence ID" value="NZ_BAABKX010000013.1"/>
</dbReference>
<feature type="transmembrane region" description="Helical" evidence="1">
    <location>
        <begin position="132"/>
        <end position="154"/>
    </location>
</feature>
<feature type="transmembrane region" description="Helical" evidence="1">
    <location>
        <begin position="160"/>
        <end position="179"/>
    </location>
</feature>
<evidence type="ECO:0000313" key="3">
    <source>
        <dbReference type="EMBL" id="GAA5054035.1"/>
    </source>
</evidence>